<organism evidence="2 3">
    <name type="scientific">Tribolium castaneum</name>
    <name type="common">Red flour beetle</name>
    <dbReference type="NCBI Taxonomy" id="7070"/>
    <lineage>
        <taxon>Eukaryota</taxon>
        <taxon>Metazoa</taxon>
        <taxon>Ecdysozoa</taxon>
        <taxon>Arthropoda</taxon>
        <taxon>Hexapoda</taxon>
        <taxon>Insecta</taxon>
        <taxon>Pterygota</taxon>
        <taxon>Neoptera</taxon>
        <taxon>Endopterygota</taxon>
        <taxon>Coleoptera</taxon>
        <taxon>Polyphaga</taxon>
        <taxon>Cucujiformia</taxon>
        <taxon>Tenebrionidae</taxon>
        <taxon>Tenebrionidae incertae sedis</taxon>
        <taxon>Tribolium</taxon>
    </lineage>
</organism>
<feature type="region of interest" description="Disordered" evidence="1">
    <location>
        <begin position="46"/>
        <end position="67"/>
    </location>
</feature>
<reference evidence="2 3" key="2">
    <citation type="journal article" date="2010" name="Nucleic Acids Res.">
        <title>BeetleBase in 2010: revisions to provide comprehensive genomic information for Tribolium castaneum.</title>
        <authorList>
            <person name="Kim H.S."/>
            <person name="Murphy T."/>
            <person name="Xia J."/>
            <person name="Caragea D."/>
            <person name="Park Y."/>
            <person name="Beeman R.W."/>
            <person name="Lorenzen M.D."/>
            <person name="Butcher S."/>
            <person name="Manak J.R."/>
            <person name="Brown S.J."/>
        </authorList>
    </citation>
    <scope>GENOME REANNOTATION</scope>
    <source>
        <strain evidence="2 3">Georgia GA2</strain>
    </source>
</reference>
<dbReference type="EMBL" id="KQ971363">
    <property type="protein sequence ID" value="EFA07858.1"/>
    <property type="molecule type" value="Genomic_DNA"/>
</dbReference>
<evidence type="ECO:0000313" key="3">
    <source>
        <dbReference type="Proteomes" id="UP000007266"/>
    </source>
</evidence>
<dbReference type="HOGENOM" id="CLU_1752084_0_0_1"/>
<keyword evidence="3" id="KW-1185">Reference proteome</keyword>
<evidence type="ECO:0000256" key="1">
    <source>
        <dbReference type="SAM" id="MobiDB-lite"/>
    </source>
</evidence>
<accession>D6WYV2</accession>
<evidence type="ECO:0000313" key="2">
    <source>
        <dbReference type="EMBL" id="EFA07858.1"/>
    </source>
</evidence>
<dbReference type="InParanoid" id="D6WYV2"/>
<dbReference type="AlphaFoldDB" id="D6WYV2"/>
<name>D6WYV2_TRICA</name>
<dbReference type="Proteomes" id="UP000007266">
    <property type="component" value="Linkage group 8"/>
</dbReference>
<proteinExistence type="predicted"/>
<protein>
    <submittedName>
        <fullName evidence="2">Uncharacterized protein</fullName>
    </submittedName>
</protein>
<reference evidence="2 3" key="1">
    <citation type="journal article" date="2008" name="Nature">
        <title>The genome of the model beetle and pest Tribolium castaneum.</title>
        <authorList>
            <consortium name="Tribolium Genome Sequencing Consortium"/>
            <person name="Richards S."/>
            <person name="Gibbs R.A."/>
            <person name="Weinstock G.M."/>
            <person name="Brown S.J."/>
            <person name="Denell R."/>
            <person name="Beeman R.W."/>
            <person name="Gibbs R."/>
            <person name="Beeman R.W."/>
            <person name="Brown S.J."/>
            <person name="Bucher G."/>
            <person name="Friedrich M."/>
            <person name="Grimmelikhuijzen C.J."/>
            <person name="Klingler M."/>
            <person name="Lorenzen M."/>
            <person name="Richards S."/>
            <person name="Roth S."/>
            <person name="Schroder R."/>
            <person name="Tautz D."/>
            <person name="Zdobnov E.M."/>
            <person name="Muzny D."/>
            <person name="Gibbs R.A."/>
            <person name="Weinstock G.M."/>
            <person name="Attaway T."/>
            <person name="Bell S."/>
            <person name="Buhay C.J."/>
            <person name="Chandrabose M.N."/>
            <person name="Chavez D."/>
            <person name="Clerk-Blankenburg K.P."/>
            <person name="Cree A."/>
            <person name="Dao M."/>
            <person name="Davis C."/>
            <person name="Chacko J."/>
            <person name="Dinh H."/>
            <person name="Dugan-Rocha S."/>
            <person name="Fowler G."/>
            <person name="Garner T.T."/>
            <person name="Garnes J."/>
            <person name="Gnirke A."/>
            <person name="Hawes A."/>
            <person name="Hernandez J."/>
            <person name="Hines S."/>
            <person name="Holder M."/>
            <person name="Hume J."/>
            <person name="Jhangiani S.N."/>
            <person name="Joshi V."/>
            <person name="Khan Z.M."/>
            <person name="Jackson L."/>
            <person name="Kovar C."/>
            <person name="Kowis A."/>
            <person name="Lee S."/>
            <person name="Lewis L.R."/>
            <person name="Margolis J."/>
            <person name="Morgan M."/>
            <person name="Nazareth L.V."/>
            <person name="Nguyen N."/>
            <person name="Okwuonu G."/>
            <person name="Parker D."/>
            <person name="Richards S."/>
            <person name="Ruiz S.J."/>
            <person name="Santibanez J."/>
            <person name="Savard J."/>
            <person name="Scherer S.E."/>
            <person name="Schneider B."/>
            <person name="Sodergren E."/>
            <person name="Tautz D."/>
            <person name="Vattahil S."/>
            <person name="Villasana D."/>
            <person name="White C.S."/>
            <person name="Wright R."/>
            <person name="Park Y."/>
            <person name="Beeman R.W."/>
            <person name="Lord J."/>
            <person name="Oppert B."/>
            <person name="Lorenzen M."/>
            <person name="Brown S."/>
            <person name="Wang L."/>
            <person name="Savard J."/>
            <person name="Tautz D."/>
            <person name="Richards S."/>
            <person name="Weinstock G."/>
            <person name="Gibbs R.A."/>
            <person name="Liu Y."/>
            <person name="Worley K."/>
            <person name="Weinstock G."/>
            <person name="Elsik C.G."/>
            <person name="Reese J.T."/>
            <person name="Elhaik E."/>
            <person name="Landan G."/>
            <person name="Graur D."/>
            <person name="Arensburger P."/>
            <person name="Atkinson P."/>
            <person name="Beeman R.W."/>
            <person name="Beidler J."/>
            <person name="Brown S.J."/>
            <person name="Demuth J.P."/>
            <person name="Drury D.W."/>
            <person name="Du Y.Z."/>
            <person name="Fujiwara H."/>
            <person name="Lorenzen M."/>
            <person name="Maselli V."/>
            <person name="Osanai M."/>
            <person name="Park Y."/>
            <person name="Robertson H.M."/>
            <person name="Tu Z."/>
            <person name="Wang J.J."/>
            <person name="Wang S."/>
            <person name="Richards S."/>
            <person name="Song H."/>
            <person name="Zhang L."/>
            <person name="Sodergren E."/>
            <person name="Werner D."/>
            <person name="Stanke M."/>
            <person name="Morgenstern B."/>
            <person name="Solovyev V."/>
            <person name="Kosarev P."/>
            <person name="Brown G."/>
            <person name="Chen H.C."/>
            <person name="Ermolaeva O."/>
            <person name="Hlavina W."/>
            <person name="Kapustin Y."/>
            <person name="Kiryutin B."/>
            <person name="Kitts P."/>
            <person name="Maglott D."/>
            <person name="Pruitt K."/>
            <person name="Sapojnikov V."/>
            <person name="Souvorov A."/>
            <person name="Mackey A.J."/>
            <person name="Waterhouse R.M."/>
            <person name="Wyder S."/>
            <person name="Zdobnov E.M."/>
            <person name="Zdobnov E.M."/>
            <person name="Wyder S."/>
            <person name="Kriventseva E.V."/>
            <person name="Kadowaki T."/>
            <person name="Bork P."/>
            <person name="Aranda M."/>
            <person name="Bao R."/>
            <person name="Beermann A."/>
            <person name="Berns N."/>
            <person name="Bolognesi R."/>
            <person name="Bonneton F."/>
            <person name="Bopp D."/>
            <person name="Brown S.J."/>
            <person name="Bucher G."/>
            <person name="Butts T."/>
            <person name="Chaumot A."/>
            <person name="Denell R.E."/>
            <person name="Ferrier D.E."/>
            <person name="Friedrich M."/>
            <person name="Gordon C.M."/>
            <person name="Jindra M."/>
            <person name="Klingler M."/>
            <person name="Lan Q."/>
            <person name="Lattorff H.M."/>
            <person name="Laudet V."/>
            <person name="von Levetsow C."/>
            <person name="Liu Z."/>
            <person name="Lutz R."/>
            <person name="Lynch J.A."/>
            <person name="da Fonseca R.N."/>
            <person name="Posnien N."/>
            <person name="Reuter R."/>
            <person name="Roth S."/>
            <person name="Savard J."/>
            <person name="Schinko J.B."/>
            <person name="Schmitt C."/>
            <person name="Schoppmeier M."/>
            <person name="Schroder R."/>
            <person name="Shippy T.D."/>
            <person name="Simonnet F."/>
            <person name="Marques-Souza H."/>
            <person name="Tautz D."/>
            <person name="Tomoyasu Y."/>
            <person name="Trauner J."/>
            <person name="Van der Zee M."/>
            <person name="Vervoort M."/>
            <person name="Wittkopp N."/>
            <person name="Wimmer E.A."/>
            <person name="Yang X."/>
            <person name="Jones A.K."/>
            <person name="Sattelle D.B."/>
            <person name="Ebert P.R."/>
            <person name="Nelson D."/>
            <person name="Scott J.G."/>
            <person name="Beeman R.W."/>
            <person name="Muthukrishnan S."/>
            <person name="Kramer K.J."/>
            <person name="Arakane Y."/>
            <person name="Beeman R.W."/>
            <person name="Zhu Q."/>
            <person name="Hogenkamp D."/>
            <person name="Dixit R."/>
            <person name="Oppert B."/>
            <person name="Jiang H."/>
            <person name="Zou Z."/>
            <person name="Marshall J."/>
            <person name="Elpidina E."/>
            <person name="Vinokurov K."/>
            <person name="Oppert C."/>
            <person name="Zou Z."/>
            <person name="Evans J."/>
            <person name="Lu Z."/>
            <person name="Zhao P."/>
            <person name="Sumathipala N."/>
            <person name="Altincicek B."/>
            <person name="Vilcinskas A."/>
            <person name="Williams M."/>
            <person name="Hultmark D."/>
            <person name="Hetru C."/>
            <person name="Jiang H."/>
            <person name="Grimmelikhuijzen C.J."/>
            <person name="Hauser F."/>
            <person name="Cazzamali G."/>
            <person name="Williamson M."/>
            <person name="Park Y."/>
            <person name="Li B."/>
            <person name="Tanaka Y."/>
            <person name="Predel R."/>
            <person name="Neupert S."/>
            <person name="Schachtner J."/>
            <person name="Verleyen P."/>
            <person name="Raible F."/>
            <person name="Bork P."/>
            <person name="Friedrich M."/>
            <person name="Walden K.K."/>
            <person name="Robertson H.M."/>
            <person name="Angeli S."/>
            <person name="Foret S."/>
            <person name="Bucher G."/>
            <person name="Schuetz S."/>
            <person name="Maleszka R."/>
            <person name="Wimmer E.A."/>
            <person name="Beeman R.W."/>
            <person name="Lorenzen M."/>
            <person name="Tomoyasu Y."/>
            <person name="Miller S.C."/>
            <person name="Grossmann D."/>
            <person name="Bucher G."/>
        </authorList>
    </citation>
    <scope>NUCLEOTIDE SEQUENCE [LARGE SCALE GENOMIC DNA]</scope>
    <source>
        <strain evidence="2 3">Georgia GA2</strain>
    </source>
</reference>
<sequence>MKSSLVTGSRAGMQHEPVHRWSIQDRTGYLADLIWFRRRVTSRVRGAASPSGCRSQPRPELPMPPRSRRSLVRVCASVRPSKGVLLRSNPGDSLRFMTFADRWQKRQPDAIYFIRIIYMAADSYTSFYRYGVTEEGHSLGIVYDHALST</sequence>
<gene>
    <name evidence="2" type="primary">GLEAN_05429</name>
    <name evidence="2" type="ORF">TcasGA2_TC005429</name>
</gene>